<dbReference type="SUPFAM" id="SSF52172">
    <property type="entry name" value="CheY-like"/>
    <property type="match status" value="1"/>
</dbReference>
<keyword evidence="5" id="KW-0547">Nucleotide-binding</keyword>
<dbReference type="InterPro" id="IPR001789">
    <property type="entry name" value="Sig_transdc_resp-reg_receiver"/>
</dbReference>
<feature type="coiled-coil region" evidence="9">
    <location>
        <begin position="127"/>
        <end position="154"/>
    </location>
</feature>
<accession>A0A1B3Z7N1</accession>
<dbReference type="InterPro" id="IPR011495">
    <property type="entry name" value="Sig_transdc_His_kin_sub2_dim/P"/>
</dbReference>
<proteinExistence type="predicted"/>
<evidence type="ECO:0000256" key="5">
    <source>
        <dbReference type="ARBA" id="ARBA00022741"/>
    </source>
</evidence>
<dbReference type="CDD" id="cd16936">
    <property type="entry name" value="HATPase_RsbW-like"/>
    <property type="match status" value="1"/>
</dbReference>
<dbReference type="AlphaFoldDB" id="A0A1B3Z7N1"/>
<dbReference type="RefSeq" id="WP_069204010.1">
    <property type="nucleotide sequence ID" value="NZ_CP014168.1"/>
</dbReference>
<name>A0A1B3Z7N1_9SPHN</name>
<keyword evidence="3 8" id="KW-0597">Phosphoprotein</keyword>
<feature type="domain" description="Histidine kinase" evidence="10">
    <location>
        <begin position="154"/>
        <end position="346"/>
    </location>
</feature>
<dbReference type="SMART" id="SM00387">
    <property type="entry name" value="HATPase_c"/>
    <property type="match status" value="1"/>
</dbReference>
<evidence type="ECO:0000256" key="9">
    <source>
        <dbReference type="SAM" id="Coils"/>
    </source>
</evidence>
<evidence type="ECO:0000313" key="12">
    <source>
        <dbReference type="EMBL" id="AOH83436.1"/>
    </source>
</evidence>
<keyword evidence="7" id="KW-0067">ATP-binding</keyword>
<dbReference type="Pfam" id="PF02518">
    <property type="entry name" value="HATPase_c"/>
    <property type="match status" value="1"/>
</dbReference>
<dbReference type="CDD" id="cd00156">
    <property type="entry name" value="REC"/>
    <property type="match status" value="1"/>
</dbReference>
<comment type="catalytic activity">
    <reaction evidence="1">
        <text>ATP + protein L-histidine = ADP + protein N-phospho-L-histidine.</text>
        <dbReference type="EC" id="2.7.13.3"/>
    </reaction>
</comment>
<organism evidence="12 13">
    <name type="scientific">Sphingomonas panacis</name>
    <dbReference type="NCBI Taxonomy" id="1560345"/>
    <lineage>
        <taxon>Bacteria</taxon>
        <taxon>Pseudomonadati</taxon>
        <taxon>Pseudomonadota</taxon>
        <taxon>Alphaproteobacteria</taxon>
        <taxon>Sphingomonadales</taxon>
        <taxon>Sphingomonadaceae</taxon>
        <taxon>Sphingomonas</taxon>
    </lineage>
</organism>
<evidence type="ECO:0000256" key="3">
    <source>
        <dbReference type="ARBA" id="ARBA00022553"/>
    </source>
</evidence>
<feature type="modified residue" description="4-aspartylphosphate" evidence="8">
    <location>
        <position position="57"/>
    </location>
</feature>
<evidence type="ECO:0000259" key="11">
    <source>
        <dbReference type="PROSITE" id="PS50110"/>
    </source>
</evidence>
<dbReference type="EC" id="2.7.13.3" evidence="2"/>
<evidence type="ECO:0000256" key="1">
    <source>
        <dbReference type="ARBA" id="ARBA00000085"/>
    </source>
</evidence>
<dbReference type="PROSITE" id="PS50109">
    <property type="entry name" value="HIS_KIN"/>
    <property type="match status" value="1"/>
</dbReference>
<reference evidence="12 13" key="1">
    <citation type="submission" date="2016-01" db="EMBL/GenBank/DDBJ databases">
        <title>Complete genome and mega plasmid sequence of Sphingomonas panacis DCY99 elicits systemic resistance in rice to Xanthomonas oryzae.</title>
        <authorList>
            <person name="Kim Y.J."/>
            <person name="Yang D.C."/>
            <person name="Sing P."/>
        </authorList>
    </citation>
    <scope>NUCLEOTIDE SEQUENCE [LARGE SCALE GENOMIC DNA]</scope>
    <source>
        <strain evidence="12 13">DCY99</strain>
    </source>
</reference>
<gene>
    <name evidence="12" type="ORF">AWL63_05100</name>
</gene>
<dbReference type="Pfam" id="PF00072">
    <property type="entry name" value="Response_reg"/>
    <property type="match status" value="1"/>
</dbReference>
<evidence type="ECO:0000256" key="6">
    <source>
        <dbReference type="ARBA" id="ARBA00022777"/>
    </source>
</evidence>
<dbReference type="Pfam" id="PF07568">
    <property type="entry name" value="HisKA_2"/>
    <property type="match status" value="1"/>
</dbReference>
<keyword evidence="13" id="KW-1185">Reference proteome</keyword>
<dbReference type="InterPro" id="IPR036890">
    <property type="entry name" value="HATPase_C_sf"/>
</dbReference>
<sequence length="346" mass="37197">MADTPPTYVLYIDDDAGLRRLASRSLARHGFVVTVAEGGAEGVALAKAQRFDLIAVDHYMPGMDGLETLAHLTALPDAPPVVYVTGSEEGRIAVAALKAGAADYVVKSVGADFFDLLASAFAQVLERAKLERDKHAAEQMLRASNARLEALLREVNHRVANSLQIVSAMVRMQSTALADESARAALEDTQRRITAVAQVHRRLYTTNDVEQVDMREYLRALVDELGETWSSDAEPRTLSLSAEPIRLATDRAVSLGVIVTELVSNACKYAYPLKAGEVRIALSQIDGDRFQLAVEDDGVGMDVAAPARGTGVGTKLIRAMAQSLHTIVEYDVGRSGVRATLQAALG</sequence>
<dbReference type="PANTHER" id="PTHR41523">
    <property type="entry name" value="TWO-COMPONENT SYSTEM SENSOR PROTEIN"/>
    <property type="match status" value="1"/>
</dbReference>
<dbReference type="InterPro" id="IPR003594">
    <property type="entry name" value="HATPase_dom"/>
</dbReference>
<dbReference type="Gene3D" id="3.30.565.10">
    <property type="entry name" value="Histidine kinase-like ATPase, C-terminal domain"/>
    <property type="match status" value="1"/>
</dbReference>
<dbReference type="SMART" id="SM00448">
    <property type="entry name" value="REC"/>
    <property type="match status" value="1"/>
</dbReference>
<keyword evidence="9" id="KW-0175">Coiled coil</keyword>
<dbReference type="GO" id="GO:0005524">
    <property type="term" value="F:ATP binding"/>
    <property type="evidence" value="ECO:0007669"/>
    <property type="project" value="UniProtKB-KW"/>
</dbReference>
<evidence type="ECO:0000256" key="4">
    <source>
        <dbReference type="ARBA" id="ARBA00022679"/>
    </source>
</evidence>
<dbReference type="OrthoDB" id="7297573at2"/>
<dbReference type="GO" id="GO:0000160">
    <property type="term" value="P:phosphorelay signal transduction system"/>
    <property type="evidence" value="ECO:0007669"/>
    <property type="project" value="InterPro"/>
</dbReference>
<keyword evidence="4" id="KW-0808">Transferase</keyword>
<feature type="domain" description="Response regulatory" evidence="11">
    <location>
        <begin position="8"/>
        <end position="122"/>
    </location>
</feature>
<keyword evidence="6 12" id="KW-0418">Kinase</keyword>
<evidence type="ECO:0000256" key="2">
    <source>
        <dbReference type="ARBA" id="ARBA00012438"/>
    </source>
</evidence>
<dbReference type="SUPFAM" id="SSF55874">
    <property type="entry name" value="ATPase domain of HSP90 chaperone/DNA topoisomerase II/histidine kinase"/>
    <property type="match status" value="1"/>
</dbReference>
<dbReference type="STRING" id="1560345.AWL63_05100"/>
<dbReference type="PANTHER" id="PTHR41523:SF8">
    <property type="entry name" value="ETHYLENE RESPONSE SENSOR PROTEIN"/>
    <property type="match status" value="1"/>
</dbReference>
<dbReference type="PROSITE" id="PS50110">
    <property type="entry name" value="RESPONSE_REGULATORY"/>
    <property type="match status" value="1"/>
</dbReference>
<evidence type="ECO:0000256" key="8">
    <source>
        <dbReference type="PROSITE-ProRule" id="PRU00169"/>
    </source>
</evidence>
<dbReference type="InterPro" id="IPR011006">
    <property type="entry name" value="CheY-like_superfamily"/>
</dbReference>
<dbReference type="Gene3D" id="3.40.50.2300">
    <property type="match status" value="1"/>
</dbReference>
<dbReference type="KEGG" id="span:AWL63_05100"/>
<evidence type="ECO:0000313" key="13">
    <source>
        <dbReference type="Proteomes" id="UP000094256"/>
    </source>
</evidence>
<dbReference type="GO" id="GO:0004673">
    <property type="term" value="F:protein histidine kinase activity"/>
    <property type="evidence" value="ECO:0007669"/>
    <property type="project" value="UniProtKB-EC"/>
</dbReference>
<evidence type="ECO:0000256" key="7">
    <source>
        <dbReference type="ARBA" id="ARBA00022840"/>
    </source>
</evidence>
<protein>
    <recommendedName>
        <fullName evidence="2">histidine kinase</fullName>
        <ecNumber evidence="2">2.7.13.3</ecNumber>
    </recommendedName>
</protein>
<evidence type="ECO:0000259" key="10">
    <source>
        <dbReference type="PROSITE" id="PS50109"/>
    </source>
</evidence>
<dbReference type="Proteomes" id="UP000094256">
    <property type="component" value="Chromosome"/>
</dbReference>
<dbReference type="EMBL" id="CP014168">
    <property type="protein sequence ID" value="AOH83436.1"/>
    <property type="molecule type" value="Genomic_DNA"/>
</dbReference>
<dbReference type="Gene3D" id="3.30.450.20">
    <property type="entry name" value="PAS domain"/>
    <property type="match status" value="1"/>
</dbReference>
<dbReference type="InterPro" id="IPR005467">
    <property type="entry name" value="His_kinase_dom"/>
</dbReference>